<keyword evidence="3" id="KW-0812">Transmembrane</keyword>
<dbReference type="PANTHER" id="PTHR19957">
    <property type="entry name" value="SYNTAXIN"/>
    <property type="match status" value="1"/>
</dbReference>
<dbReference type="SUPFAM" id="SSF47661">
    <property type="entry name" value="t-snare proteins"/>
    <property type="match status" value="1"/>
</dbReference>
<sequence>MSFDRLPSLEAQPTTTRGSGYSDSPEFDSLTTGLSSQLFTLTGNISRLSRELSLVGTKRDSESLRERVKKLLDETREGFKAVGEGVKRVQNWEDVSPSQRYAQEKLSRGMASALTDFQTIQRLSAEKTRQYVTAARQAQHQINDEGMPVGDLSYSPSGTGQQQVQVPLVQQQMALAEQNEVDFQEGLIQEREEEIRGIEQGITELNEIFRDLGTMVTEQGVMIDNIEQNVSNAATHTKAADRELTTAARYQKGARNRMCCLLLILAIILTVVLLAIFLG</sequence>
<feature type="domain" description="T-SNARE coiled-coil homology" evidence="4">
    <location>
        <begin position="185"/>
        <end position="247"/>
    </location>
</feature>
<keyword evidence="3" id="KW-0472">Membrane</keyword>
<dbReference type="Proteomes" id="UP001447188">
    <property type="component" value="Unassembled WGS sequence"/>
</dbReference>
<gene>
    <name evidence="5" type="primary">PEP12</name>
    <name evidence="5" type="ORF">Q9L58_002494</name>
</gene>
<evidence type="ECO:0000313" key="5">
    <source>
        <dbReference type="EMBL" id="KAL0638558.1"/>
    </source>
</evidence>
<comment type="similarity">
    <text evidence="1">Belongs to the syntaxin family.</text>
</comment>
<comment type="caution">
    <text evidence="5">The sequence shown here is derived from an EMBL/GenBank/DDBJ whole genome shotgun (WGS) entry which is preliminary data.</text>
</comment>
<keyword evidence="3" id="KW-1133">Transmembrane helix</keyword>
<dbReference type="CDD" id="cd15840">
    <property type="entry name" value="SNARE_Qa"/>
    <property type="match status" value="1"/>
</dbReference>
<evidence type="ECO:0000256" key="1">
    <source>
        <dbReference type="ARBA" id="ARBA00009063"/>
    </source>
</evidence>
<keyword evidence="6" id="KW-1185">Reference proteome</keyword>
<dbReference type="InterPro" id="IPR000727">
    <property type="entry name" value="T_SNARE_dom"/>
</dbReference>
<feature type="transmembrane region" description="Helical" evidence="3">
    <location>
        <begin position="259"/>
        <end position="278"/>
    </location>
</feature>
<dbReference type="Pfam" id="PF14523">
    <property type="entry name" value="Syntaxin_2"/>
    <property type="match status" value="1"/>
</dbReference>
<proteinExistence type="inferred from homology"/>
<dbReference type="PROSITE" id="PS00914">
    <property type="entry name" value="SYNTAXIN"/>
    <property type="match status" value="1"/>
</dbReference>
<evidence type="ECO:0000256" key="2">
    <source>
        <dbReference type="SAM" id="MobiDB-lite"/>
    </source>
</evidence>
<dbReference type="Gene3D" id="1.20.5.110">
    <property type="match status" value="1"/>
</dbReference>
<dbReference type="PANTHER" id="PTHR19957:SF38">
    <property type="entry name" value="LD27581P"/>
    <property type="match status" value="1"/>
</dbReference>
<dbReference type="Pfam" id="PF05739">
    <property type="entry name" value="SNARE"/>
    <property type="match status" value="1"/>
</dbReference>
<dbReference type="InterPro" id="IPR006011">
    <property type="entry name" value="Syntaxin_N"/>
</dbReference>
<protein>
    <submittedName>
        <fullName evidence="5">SNAP receptor</fullName>
    </submittedName>
</protein>
<organism evidence="5 6">
    <name type="scientific">Discina gigas</name>
    <dbReference type="NCBI Taxonomy" id="1032678"/>
    <lineage>
        <taxon>Eukaryota</taxon>
        <taxon>Fungi</taxon>
        <taxon>Dikarya</taxon>
        <taxon>Ascomycota</taxon>
        <taxon>Pezizomycotina</taxon>
        <taxon>Pezizomycetes</taxon>
        <taxon>Pezizales</taxon>
        <taxon>Discinaceae</taxon>
        <taxon>Discina</taxon>
    </lineage>
</organism>
<feature type="region of interest" description="Disordered" evidence="2">
    <location>
        <begin position="1"/>
        <end position="27"/>
    </location>
</feature>
<dbReference type="PROSITE" id="PS50192">
    <property type="entry name" value="T_SNARE"/>
    <property type="match status" value="1"/>
</dbReference>
<evidence type="ECO:0000259" key="4">
    <source>
        <dbReference type="PROSITE" id="PS50192"/>
    </source>
</evidence>
<evidence type="ECO:0000256" key="3">
    <source>
        <dbReference type="SAM" id="Phobius"/>
    </source>
</evidence>
<evidence type="ECO:0000313" key="6">
    <source>
        <dbReference type="Proteomes" id="UP001447188"/>
    </source>
</evidence>
<keyword evidence="5" id="KW-0675">Receptor</keyword>
<dbReference type="SMART" id="SM00397">
    <property type="entry name" value="t_SNARE"/>
    <property type="match status" value="1"/>
</dbReference>
<dbReference type="InterPro" id="IPR045242">
    <property type="entry name" value="Syntaxin"/>
</dbReference>
<name>A0ABR3GRV1_9PEZI</name>
<dbReference type="InterPro" id="IPR010989">
    <property type="entry name" value="SNARE"/>
</dbReference>
<reference evidence="5 6" key="1">
    <citation type="submission" date="2024-02" db="EMBL/GenBank/DDBJ databases">
        <title>Discinaceae phylogenomics.</title>
        <authorList>
            <person name="Dirks A.C."/>
            <person name="James T.Y."/>
        </authorList>
    </citation>
    <scope>NUCLEOTIDE SEQUENCE [LARGE SCALE GENOMIC DNA]</scope>
    <source>
        <strain evidence="5 6">ACD0624</strain>
    </source>
</reference>
<dbReference type="InterPro" id="IPR006012">
    <property type="entry name" value="Syntaxin/epimorphin_CS"/>
</dbReference>
<dbReference type="Gene3D" id="1.20.58.70">
    <property type="match status" value="1"/>
</dbReference>
<feature type="compositionally biased region" description="Polar residues" evidence="2">
    <location>
        <begin position="11"/>
        <end position="22"/>
    </location>
</feature>
<accession>A0ABR3GRV1</accession>
<dbReference type="EMBL" id="JBBBZM010000021">
    <property type="protein sequence ID" value="KAL0638558.1"/>
    <property type="molecule type" value="Genomic_DNA"/>
</dbReference>